<evidence type="ECO:0000313" key="2">
    <source>
        <dbReference type="Proteomes" id="UP000078541"/>
    </source>
</evidence>
<name>A0A195FXA4_9HYME</name>
<keyword evidence="2" id="KW-1185">Reference proteome</keyword>
<sequence>LIGVYEFLWSLSGPSFQFCQTVSRGLHSSLIDANRSRDMDSLERKESWRL</sequence>
<dbReference type="AlphaFoldDB" id="A0A195FXA4"/>
<organism evidence="1 2">
    <name type="scientific">Trachymyrmex septentrionalis</name>
    <dbReference type="NCBI Taxonomy" id="34720"/>
    <lineage>
        <taxon>Eukaryota</taxon>
        <taxon>Metazoa</taxon>
        <taxon>Ecdysozoa</taxon>
        <taxon>Arthropoda</taxon>
        <taxon>Hexapoda</taxon>
        <taxon>Insecta</taxon>
        <taxon>Pterygota</taxon>
        <taxon>Neoptera</taxon>
        <taxon>Endopterygota</taxon>
        <taxon>Hymenoptera</taxon>
        <taxon>Apocrita</taxon>
        <taxon>Aculeata</taxon>
        <taxon>Formicoidea</taxon>
        <taxon>Formicidae</taxon>
        <taxon>Myrmicinae</taxon>
        <taxon>Trachymyrmex</taxon>
    </lineage>
</organism>
<proteinExistence type="predicted"/>
<accession>A0A195FXA4</accession>
<protein>
    <submittedName>
        <fullName evidence="1">Uncharacterized protein</fullName>
    </submittedName>
</protein>
<reference evidence="1 2" key="1">
    <citation type="submission" date="2016-03" db="EMBL/GenBank/DDBJ databases">
        <title>Trachymyrmex septentrionalis WGS genome.</title>
        <authorList>
            <person name="Nygaard S."/>
            <person name="Hu H."/>
            <person name="Boomsma J."/>
            <person name="Zhang G."/>
        </authorList>
    </citation>
    <scope>NUCLEOTIDE SEQUENCE [LARGE SCALE GENOMIC DNA]</scope>
    <source>
        <strain evidence="1">Tsep2-gDNA-1</strain>
        <tissue evidence="1">Whole body</tissue>
    </source>
</reference>
<dbReference type="Proteomes" id="UP000078541">
    <property type="component" value="Unassembled WGS sequence"/>
</dbReference>
<gene>
    <name evidence="1" type="ORF">ALC56_00599</name>
</gene>
<dbReference type="EMBL" id="KQ981204">
    <property type="protein sequence ID" value="KYN44947.1"/>
    <property type="molecule type" value="Genomic_DNA"/>
</dbReference>
<feature type="non-terminal residue" evidence="1">
    <location>
        <position position="1"/>
    </location>
</feature>
<evidence type="ECO:0000313" key="1">
    <source>
        <dbReference type="EMBL" id="KYN44947.1"/>
    </source>
</evidence>